<evidence type="ECO:0000256" key="1">
    <source>
        <dbReference type="ARBA" id="ARBA00022553"/>
    </source>
</evidence>
<dbReference type="InterPro" id="IPR050595">
    <property type="entry name" value="Bact_response_regulator"/>
</dbReference>
<keyword evidence="1" id="KW-0597">Phosphoprotein</keyword>
<dbReference type="Pfam" id="PF00072">
    <property type="entry name" value="Response_reg"/>
    <property type="match status" value="1"/>
</dbReference>
<reference evidence="3" key="1">
    <citation type="journal article" date="2015" name="Nature">
        <title>Complex archaea that bridge the gap between prokaryotes and eukaryotes.</title>
        <authorList>
            <person name="Spang A."/>
            <person name="Saw J.H."/>
            <person name="Jorgensen S.L."/>
            <person name="Zaremba-Niedzwiedzka K."/>
            <person name="Martijn J."/>
            <person name="Lind A.E."/>
            <person name="van Eijk R."/>
            <person name="Schleper C."/>
            <person name="Guy L."/>
            <person name="Ettema T.J."/>
        </authorList>
    </citation>
    <scope>NUCLEOTIDE SEQUENCE</scope>
</reference>
<dbReference type="InterPro" id="IPR001789">
    <property type="entry name" value="Sig_transdc_resp-reg_receiver"/>
</dbReference>
<proteinExistence type="predicted"/>
<protein>
    <recommendedName>
        <fullName evidence="2">Response regulatory domain-containing protein</fullName>
    </recommendedName>
</protein>
<dbReference type="SUPFAM" id="SSF52172">
    <property type="entry name" value="CheY-like"/>
    <property type="match status" value="1"/>
</dbReference>
<name>A0A0F9QGX9_9ZZZZ</name>
<gene>
    <name evidence="3" type="ORF">LCGC14_1096010</name>
</gene>
<dbReference type="InterPro" id="IPR003661">
    <property type="entry name" value="HisK_dim/P_dom"/>
</dbReference>
<dbReference type="PANTHER" id="PTHR44591:SF3">
    <property type="entry name" value="RESPONSE REGULATORY DOMAIN-CONTAINING PROTEIN"/>
    <property type="match status" value="1"/>
</dbReference>
<dbReference type="InterPro" id="IPR036097">
    <property type="entry name" value="HisK_dim/P_sf"/>
</dbReference>
<dbReference type="SMART" id="SM00448">
    <property type="entry name" value="REC"/>
    <property type="match status" value="1"/>
</dbReference>
<accession>A0A0F9QGX9</accession>
<dbReference type="PROSITE" id="PS50110">
    <property type="entry name" value="RESPONSE_REGULATORY"/>
    <property type="match status" value="1"/>
</dbReference>
<feature type="domain" description="Response regulatory" evidence="2">
    <location>
        <begin position="166"/>
        <end position="281"/>
    </location>
</feature>
<comment type="caution">
    <text evidence="3">The sequence shown here is derived from an EMBL/GenBank/DDBJ whole genome shotgun (WGS) entry which is preliminary data.</text>
</comment>
<organism evidence="3">
    <name type="scientific">marine sediment metagenome</name>
    <dbReference type="NCBI Taxonomy" id="412755"/>
    <lineage>
        <taxon>unclassified sequences</taxon>
        <taxon>metagenomes</taxon>
        <taxon>ecological metagenomes</taxon>
    </lineage>
</organism>
<dbReference type="Gene3D" id="3.40.50.2300">
    <property type="match status" value="1"/>
</dbReference>
<dbReference type="EMBL" id="LAZR01004903">
    <property type="protein sequence ID" value="KKN04578.1"/>
    <property type="molecule type" value="Genomic_DNA"/>
</dbReference>
<dbReference type="InterPro" id="IPR011006">
    <property type="entry name" value="CheY-like_superfamily"/>
</dbReference>
<dbReference type="CDD" id="cd00082">
    <property type="entry name" value="HisKA"/>
    <property type="match status" value="1"/>
</dbReference>
<evidence type="ECO:0000313" key="3">
    <source>
        <dbReference type="EMBL" id="KKN04578.1"/>
    </source>
</evidence>
<dbReference type="PANTHER" id="PTHR44591">
    <property type="entry name" value="STRESS RESPONSE REGULATOR PROTEIN 1"/>
    <property type="match status" value="1"/>
</dbReference>
<dbReference type="SUPFAM" id="SSF47384">
    <property type="entry name" value="Homodimeric domain of signal transducing histidine kinase"/>
    <property type="match status" value="1"/>
</dbReference>
<dbReference type="AlphaFoldDB" id="A0A0F9QGX9"/>
<evidence type="ECO:0000259" key="2">
    <source>
        <dbReference type="PROSITE" id="PS50110"/>
    </source>
</evidence>
<dbReference type="GO" id="GO:0000155">
    <property type="term" value="F:phosphorelay sensor kinase activity"/>
    <property type="evidence" value="ECO:0007669"/>
    <property type="project" value="InterPro"/>
</dbReference>
<sequence>MILISKSEKKTELMEKYEKETRKKAIWRGIITESFKKWKRGEKIYIDNKERIVILVTENIKNEWQEFATKNNISTISKLIRDSVRFYMNFKAKGFDFENISDITYHLKEPLTSMKGFAELLIEDYKQELSWDVLLKIKNIFDQSLILEERIDDISLNKIVDNNRYDILIVDDDNYTIRLLTDFFQKRGYKCKRALRGYKALELLEKNRPKLILLDPLLPDISGYEVCKIIKSDNKLRNIPVYFITAVTFFQVKGKIIETGADGFFLKPFKLSDFTILFKYL</sequence>